<evidence type="ECO:0000256" key="5">
    <source>
        <dbReference type="SAM" id="SignalP"/>
    </source>
</evidence>
<keyword evidence="3" id="KW-0408">Iron</keyword>
<keyword evidence="8" id="KW-1185">Reference proteome</keyword>
<evidence type="ECO:0000256" key="2">
    <source>
        <dbReference type="ARBA" id="ARBA00022723"/>
    </source>
</evidence>
<keyword evidence="5" id="KW-0732">Signal</keyword>
<dbReference type="Proteomes" id="UP001589828">
    <property type="component" value="Unassembled WGS sequence"/>
</dbReference>
<evidence type="ECO:0000313" key="7">
    <source>
        <dbReference type="EMBL" id="MFC0515465.1"/>
    </source>
</evidence>
<feature type="domain" description="Rieske" evidence="6">
    <location>
        <begin position="60"/>
        <end position="135"/>
    </location>
</feature>
<protein>
    <recommendedName>
        <fullName evidence="6">Rieske domain-containing protein</fullName>
    </recommendedName>
</protein>
<evidence type="ECO:0000259" key="6">
    <source>
        <dbReference type="PROSITE" id="PS51296"/>
    </source>
</evidence>
<feature type="chain" id="PRO_5046201498" description="Rieske domain-containing protein" evidence="5">
    <location>
        <begin position="19"/>
        <end position="137"/>
    </location>
</feature>
<dbReference type="RefSeq" id="WP_377023290.1">
    <property type="nucleotide sequence ID" value="NZ_JBHLTS010000022.1"/>
</dbReference>
<dbReference type="InterPro" id="IPR017941">
    <property type="entry name" value="Rieske_2Fe-2S"/>
</dbReference>
<keyword evidence="4" id="KW-0411">Iron-sulfur</keyword>
<gene>
    <name evidence="7" type="ORF">ACFFGT_14695</name>
</gene>
<proteinExistence type="predicted"/>
<name>A0ABV6L7Q0_9SPHI</name>
<dbReference type="SUPFAM" id="SSF50022">
    <property type="entry name" value="ISP domain"/>
    <property type="match status" value="1"/>
</dbReference>
<sequence>MRKLLLMILVSITCFSCGKSGDVVPSVPINYTGQKFSPPLNKLSNGGPPQFISGYGVAGLVIYKSIQGTYRAYDRCSSYQPEKKCAVNVDDTGLSLIDPCSGSKFSLEDGSPVKAPATHSLRSYQVIETQFTIQVLN</sequence>
<evidence type="ECO:0000256" key="1">
    <source>
        <dbReference type="ARBA" id="ARBA00022714"/>
    </source>
</evidence>
<evidence type="ECO:0000256" key="3">
    <source>
        <dbReference type="ARBA" id="ARBA00023004"/>
    </source>
</evidence>
<keyword evidence="1" id="KW-0001">2Fe-2S</keyword>
<feature type="signal peptide" evidence="5">
    <location>
        <begin position="1"/>
        <end position="18"/>
    </location>
</feature>
<comment type="caution">
    <text evidence="7">The sequence shown here is derived from an EMBL/GenBank/DDBJ whole genome shotgun (WGS) entry which is preliminary data.</text>
</comment>
<dbReference type="EMBL" id="JBHLTS010000022">
    <property type="protein sequence ID" value="MFC0515465.1"/>
    <property type="molecule type" value="Genomic_DNA"/>
</dbReference>
<dbReference type="InterPro" id="IPR036922">
    <property type="entry name" value="Rieske_2Fe-2S_sf"/>
</dbReference>
<dbReference type="PROSITE" id="PS51296">
    <property type="entry name" value="RIESKE"/>
    <property type="match status" value="1"/>
</dbReference>
<evidence type="ECO:0000256" key="4">
    <source>
        <dbReference type="ARBA" id="ARBA00023014"/>
    </source>
</evidence>
<evidence type="ECO:0000313" key="8">
    <source>
        <dbReference type="Proteomes" id="UP001589828"/>
    </source>
</evidence>
<dbReference type="Gene3D" id="2.102.10.10">
    <property type="entry name" value="Rieske [2Fe-2S] iron-sulphur domain"/>
    <property type="match status" value="1"/>
</dbReference>
<accession>A0ABV6L7Q0</accession>
<reference evidence="7 8" key="1">
    <citation type="submission" date="2024-09" db="EMBL/GenBank/DDBJ databases">
        <authorList>
            <person name="Sun Q."/>
            <person name="Mori K."/>
        </authorList>
    </citation>
    <scope>NUCLEOTIDE SEQUENCE [LARGE SCALE GENOMIC DNA]</scope>
    <source>
        <strain evidence="7 8">NCAIM B.02415</strain>
    </source>
</reference>
<organism evidence="7 8">
    <name type="scientific">Mucilaginibacter angelicae</name>
    <dbReference type="NCBI Taxonomy" id="869718"/>
    <lineage>
        <taxon>Bacteria</taxon>
        <taxon>Pseudomonadati</taxon>
        <taxon>Bacteroidota</taxon>
        <taxon>Sphingobacteriia</taxon>
        <taxon>Sphingobacteriales</taxon>
        <taxon>Sphingobacteriaceae</taxon>
        <taxon>Mucilaginibacter</taxon>
    </lineage>
</organism>
<keyword evidence="2" id="KW-0479">Metal-binding</keyword>